<dbReference type="GO" id="GO:0090313">
    <property type="term" value="P:regulation of protein targeting to membrane"/>
    <property type="evidence" value="ECO:0007669"/>
    <property type="project" value="TreeGrafter"/>
</dbReference>
<proteinExistence type="predicted"/>
<protein>
    <recommendedName>
        <fullName evidence="3">DUF748 domain-containing protein</fullName>
    </recommendedName>
</protein>
<name>A0A178LJG5_9PSED</name>
<dbReference type="EMBL" id="LWCR01000011">
    <property type="protein sequence ID" value="OAN30228.1"/>
    <property type="molecule type" value="Genomic_DNA"/>
</dbReference>
<organism evidence="1 2">
    <name type="scientific">Pseudomonas oryzihabitans</name>
    <dbReference type="NCBI Taxonomy" id="47885"/>
    <lineage>
        <taxon>Bacteria</taxon>
        <taxon>Pseudomonadati</taxon>
        <taxon>Pseudomonadota</taxon>
        <taxon>Gammaproteobacteria</taxon>
        <taxon>Pseudomonadales</taxon>
        <taxon>Pseudomonadaceae</taxon>
        <taxon>Pseudomonas</taxon>
    </lineage>
</organism>
<comment type="caution">
    <text evidence="1">The sequence shown here is derived from an EMBL/GenBank/DDBJ whole genome shotgun (WGS) entry which is preliminary data.</text>
</comment>
<dbReference type="GO" id="GO:0005886">
    <property type="term" value="C:plasma membrane"/>
    <property type="evidence" value="ECO:0007669"/>
    <property type="project" value="TreeGrafter"/>
</dbReference>
<dbReference type="RefSeq" id="WP_064307604.1">
    <property type="nucleotide sequence ID" value="NZ_CP102428.1"/>
</dbReference>
<dbReference type="PANTHER" id="PTHR30441:SF4">
    <property type="entry name" value="PROTEIN ASMA"/>
    <property type="match status" value="1"/>
</dbReference>
<evidence type="ECO:0000313" key="2">
    <source>
        <dbReference type="Proteomes" id="UP000078356"/>
    </source>
</evidence>
<accession>A0A178LJG5</accession>
<dbReference type="OrthoDB" id="9771783at2"/>
<reference evidence="1 2" key="1">
    <citation type="submission" date="2016-04" db="EMBL/GenBank/DDBJ databases">
        <title>Draft Genome Sequences of Staphylococcus capitis Strain H36, S. capitis Strain H65, S. cohnii Strain H62, S. hominis Strain H69, Mycobacterium iranicum Strain H39, Plantibacter sp. Strain H53, Pseudomonas oryzihabitans Strain H72, and Microbacterium sp. Strain H83, isolated from residential settings.</title>
        <authorList>
            <person name="Lymperopoulou D."/>
            <person name="Adams R.I."/>
            <person name="Lindow S."/>
            <person name="Coil D.A."/>
            <person name="Jospin G."/>
            <person name="Eisen J.A."/>
        </authorList>
    </citation>
    <scope>NUCLEOTIDE SEQUENCE [LARGE SCALE GENOMIC DNA]</scope>
    <source>
        <strain evidence="1 2">H72</strain>
    </source>
</reference>
<dbReference type="InterPro" id="IPR052894">
    <property type="entry name" value="AsmA-related"/>
</dbReference>
<dbReference type="PANTHER" id="PTHR30441">
    <property type="entry name" value="DUF748 DOMAIN-CONTAINING PROTEIN"/>
    <property type="match status" value="1"/>
</dbReference>
<evidence type="ECO:0008006" key="3">
    <source>
        <dbReference type="Google" id="ProtNLM"/>
    </source>
</evidence>
<evidence type="ECO:0000313" key="1">
    <source>
        <dbReference type="EMBL" id="OAN30228.1"/>
    </source>
</evidence>
<gene>
    <name evidence="1" type="ORF">A4V15_16655</name>
</gene>
<dbReference type="Proteomes" id="UP000078356">
    <property type="component" value="Unassembled WGS sequence"/>
</dbReference>
<dbReference type="AlphaFoldDB" id="A0A178LJG5"/>
<sequence>MSRRLRLPLYFLIGLVVLLLCLHLAAPLLIRHYLNDKLADMGDYRGQITDVDLAWWRGAYRIEGLEIVKVNGKVPVPFLKAPAIDIAVSWRSLWQDHAIVGRIVFDRPELNFVDGGARKEQSQTGEGTDWQDQVDKLISITLDEVRVVNGRVTFRNFNSKPQVNLAATDVNASLYNLTNAADAQDERIAHFEGKAAVLGSAPLEASARFDPFKDFTDFDFRLRVTDIDLPKLNDFARAYGKFDFRAGSGDVVVEAKAVDGQLSGYVKPLMKNVDIFDWQQDVENRNKNALESAWEAVVGTAQTLLKNQPRDQFATRVDLSGSVKNQDISPLQAFFNILRNAFVQAFSARYDAD</sequence>